<comment type="caution">
    <text evidence="8">The sequence shown here is derived from an EMBL/GenBank/DDBJ whole genome shotgun (WGS) entry which is preliminary data.</text>
</comment>
<dbReference type="RefSeq" id="WP_010862355.1">
    <property type="nucleotide sequence ID" value="NZ_CP027852.1"/>
</dbReference>
<evidence type="ECO:0000313" key="8">
    <source>
        <dbReference type="EMBL" id="MBO1108813.1"/>
    </source>
</evidence>
<keyword evidence="4" id="KW-1003">Cell membrane</keyword>
<keyword evidence="6" id="KW-1133">Transmembrane helix</keyword>
<dbReference type="GeneID" id="69705543"/>
<dbReference type="Proteomes" id="UP000664658">
    <property type="component" value="Unassembled WGS sequence"/>
</dbReference>
<evidence type="ECO:0000313" key="9">
    <source>
        <dbReference type="Proteomes" id="UP000664658"/>
    </source>
</evidence>
<organism evidence="8 9">
    <name type="scientific">Plesiomonas shigelloides</name>
    <name type="common">Aeromonas shigelloides</name>
    <dbReference type="NCBI Taxonomy" id="703"/>
    <lineage>
        <taxon>Bacteria</taxon>
        <taxon>Pseudomonadati</taxon>
        <taxon>Pseudomonadota</taxon>
        <taxon>Gammaproteobacteria</taxon>
        <taxon>Enterobacterales</taxon>
        <taxon>Enterobacteriaceae</taxon>
        <taxon>Plesiomonas</taxon>
    </lineage>
</organism>
<reference evidence="8" key="1">
    <citation type="submission" date="2021-03" db="EMBL/GenBank/DDBJ databases">
        <title>Plesiomonas shigelloides zfcc0051, isolated from zebrafish feces.</title>
        <authorList>
            <person name="Vanderhoek Z."/>
            <person name="Gaulke C."/>
        </authorList>
    </citation>
    <scope>NUCLEOTIDE SEQUENCE</scope>
    <source>
        <strain evidence="8">Zfcc0051</strain>
    </source>
</reference>
<evidence type="ECO:0000256" key="7">
    <source>
        <dbReference type="ARBA" id="ARBA00023136"/>
    </source>
</evidence>
<dbReference type="GO" id="GO:0055085">
    <property type="term" value="P:transmembrane transport"/>
    <property type="evidence" value="ECO:0007669"/>
    <property type="project" value="TreeGrafter"/>
</dbReference>
<evidence type="ECO:0000256" key="1">
    <source>
        <dbReference type="ARBA" id="ARBA00004651"/>
    </source>
</evidence>
<dbReference type="InterPro" id="IPR002549">
    <property type="entry name" value="AI-2E-like"/>
</dbReference>
<keyword evidence="5" id="KW-0812">Transmembrane</keyword>
<evidence type="ECO:0000256" key="3">
    <source>
        <dbReference type="ARBA" id="ARBA00022448"/>
    </source>
</evidence>
<keyword evidence="7" id="KW-0472">Membrane</keyword>
<dbReference type="PANTHER" id="PTHR21716:SF53">
    <property type="entry name" value="PERMEASE PERM-RELATED"/>
    <property type="match status" value="1"/>
</dbReference>
<comment type="similarity">
    <text evidence="2">Belongs to the autoinducer-2 exporter (AI-2E) (TC 2.A.86) family.</text>
</comment>
<keyword evidence="3" id="KW-0813">Transport</keyword>
<proteinExistence type="inferred from homology"/>
<evidence type="ECO:0000256" key="5">
    <source>
        <dbReference type="ARBA" id="ARBA00022692"/>
    </source>
</evidence>
<gene>
    <name evidence="8" type="ORF">J2R62_11365</name>
</gene>
<dbReference type="AlphaFoldDB" id="A0A2P1VPM8"/>
<protein>
    <submittedName>
        <fullName evidence="8">AI-2E family transporter</fullName>
    </submittedName>
</protein>
<evidence type="ECO:0000256" key="2">
    <source>
        <dbReference type="ARBA" id="ARBA00009773"/>
    </source>
</evidence>
<dbReference type="EMBL" id="JAFNAA010000011">
    <property type="protein sequence ID" value="MBO1108813.1"/>
    <property type="molecule type" value="Genomic_DNA"/>
</dbReference>
<dbReference type="Pfam" id="PF01594">
    <property type="entry name" value="AI-2E_transport"/>
    <property type="match status" value="1"/>
</dbReference>
<comment type="subcellular location">
    <subcellularLocation>
        <location evidence="1">Cell membrane</location>
        <topology evidence="1">Multi-pass membrane protein</topology>
    </subcellularLocation>
</comment>
<dbReference type="GO" id="GO:0005886">
    <property type="term" value="C:plasma membrane"/>
    <property type="evidence" value="ECO:0007669"/>
    <property type="project" value="UniProtKB-SubCell"/>
</dbReference>
<accession>A0A2P1VPM8</accession>
<name>A0A2P1VPM8_PLESH</name>
<evidence type="ECO:0000256" key="6">
    <source>
        <dbReference type="ARBA" id="ARBA00022989"/>
    </source>
</evidence>
<sequence length="356" mass="39621">MLAMLLRWYRQRFSDPQAVSLALLLLIGAGTLYFFSSLITPLLAAIVLAYLLEWPVGRLTHYGMPRTLSVVLVMSAFVGLMLLSVLVLVPSLWQQCANLARDIPTMLNQFHNFVASLPEHYPDYIDYSMLDTLTSSLRDKFLAMGESVLKLSLASLVSLVALAVYLVLVPLMVFFLLKDKQQMFRAVSRVLPKNRHLVGKVWLEMNQQITNYIRGKVIEILVVGVTSYLTFIAFGLNYPLLLAVLVGLSVLIPYIGAALVTIPVALVALFQWGISPEFWYLLTAYLIIQALDGNLLVPVLFSEAVNLHPLVIIVSVLVFGGLWGFWGVFFAIPLATLVKAVINVWPAPEEPPMETA</sequence>
<dbReference type="PANTHER" id="PTHR21716">
    <property type="entry name" value="TRANSMEMBRANE PROTEIN"/>
    <property type="match status" value="1"/>
</dbReference>
<evidence type="ECO:0000256" key="4">
    <source>
        <dbReference type="ARBA" id="ARBA00022475"/>
    </source>
</evidence>